<keyword evidence="3" id="KW-0812">Transmembrane</keyword>
<keyword evidence="3" id="KW-1133">Transmembrane helix</keyword>
<evidence type="ECO:0000313" key="5">
    <source>
        <dbReference type="Proteomes" id="UP001597391"/>
    </source>
</evidence>
<feature type="transmembrane region" description="Helical" evidence="3">
    <location>
        <begin position="132"/>
        <end position="152"/>
    </location>
</feature>
<feature type="compositionally biased region" description="Polar residues" evidence="2">
    <location>
        <begin position="25"/>
        <end position="41"/>
    </location>
</feature>
<dbReference type="InterPro" id="IPR007060">
    <property type="entry name" value="FtsL/DivIC"/>
</dbReference>
<evidence type="ECO:0000256" key="1">
    <source>
        <dbReference type="SAM" id="Coils"/>
    </source>
</evidence>
<keyword evidence="5" id="KW-1185">Reference proteome</keyword>
<feature type="region of interest" description="Disordered" evidence="2">
    <location>
        <begin position="1"/>
        <end position="110"/>
    </location>
</feature>
<feature type="region of interest" description="Disordered" evidence="2">
    <location>
        <begin position="252"/>
        <end position="292"/>
    </location>
</feature>
<keyword evidence="1" id="KW-0175">Coiled coil</keyword>
<evidence type="ECO:0000256" key="3">
    <source>
        <dbReference type="SAM" id="Phobius"/>
    </source>
</evidence>
<dbReference type="Proteomes" id="UP001597391">
    <property type="component" value="Unassembled WGS sequence"/>
</dbReference>
<comment type="caution">
    <text evidence="4">The sequence shown here is derived from an EMBL/GenBank/DDBJ whole genome shotgun (WGS) entry which is preliminary data.</text>
</comment>
<sequence length="292" mass="31309">MSPQRPHAPRPSGGSSPRSARRNTRPSSGQVPSAGPNSRGTATGVPRQPRAGLSTGTPRNAQPKAPRRGEGDRIVGKEKTTPRASGGSGTPSRPQKPAAARETRSPDTESVSAYAVGAPLNRNFGLLQTTTARVVVLALTLAICAVIVTPVLRNYFKQYNANNAIRADIEQQQAINEDLRNELARWEDDKYVIAQARERLTFVFPGETPYRVMGWNDADLEDVPGATTDTPALFPDQDVAWYEDLWQSIQRTGTLLESGEPAEDEVSDGGAAGSGSEDDEEPEDTTTGSSVD</sequence>
<evidence type="ECO:0000256" key="2">
    <source>
        <dbReference type="SAM" id="MobiDB-lite"/>
    </source>
</evidence>
<organism evidence="4 5">
    <name type="scientific">Populibacterium corticicola</name>
    <dbReference type="NCBI Taxonomy" id="1812826"/>
    <lineage>
        <taxon>Bacteria</taxon>
        <taxon>Bacillati</taxon>
        <taxon>Actinomycetota</taxon>
        <taxon>Actinomycetes</taxon>
        <taxon>Micrococcales</taxon>
        <taxon>Jonesiaceae</taxon>
        <taxon>Populibacterium</taxon>
    </lineage>
</organism>
<protein>
    <submittedName>
        <fullName evidence="4">Septum formation initiator family protein</fullName>
    </submittedName>
</protein>
<gene>
    <name evidence="4" type="ORF">ACFSYH_11925</name>
</gene>
<accession>A0ABW5XJ24</accession>
<evidence type="ECO:0000313" key="4">
    <source>
        <dbReference type="EMBL" id="MFD2841271.1"/>
    </source>
</evidence>
<feature type="compositionally biased region" description="Basic and acidic residues" evidence="2">
    <location>
        <begin position="67"/>
        <end position="81"/>
    </location>
</feature>
<keyword evidence="3" id="KW-0472">Membrane</keyword>
<dbReference type="EMBL" id="JBHUOP010000005">
    <property type="protein sequence ID" value="MFD2841271.1"/>
    <property type="molecule type" value="Genomic_DNA"/>
</dbReference>
<proteinExistence type="predicted"/>
<feature type="coiled-coil region" evidence="1">
    <location>
        <begin position="162"/>
        <end position="189"/>
    </location>
</feature>
<name>A0ABW5XJ24_9MICO</name>
<dbReference type="Pfam" id="PF04977">
    <property type="entry name" value="DivIC"/>
    <property type="match status" value="1"/>
</dbReference>
<reference evidence="5" key="1">
    <citation type="journal article" date="2019" name="Int. J. Syst. Evol. Microbiol.">
        <title>The Global Catalogue of Microorganisms (GCM) 10K type strain sequencing project: providing services to taxonomists for standard genome sequencing and annotation.</title>
        <authorList>
            <consortium name="The Broad Institute Genomics Platform"/>
            <consortium name="The Broad Institute Genome Sequencing Center for Infectious Disease"/>
            <person name="Wu L."/>
            <person name="Ma J."/>
        </authorList>
    </citation>
    <scope>NUCLEOTIDE SEQUENCE [LARGE SCALE GENOMIC DNA]</scope>
    <source>
        <strain evidence="5">KCTC 33576</strain>
    </source>
</reference>
<dbReference type="RefSeq" id="WP_377467217.1">
    <property type="nucleotide sequence ID" value="NZ_JBHUOP010000005.1"/>
</dbReference>